<protein>
    <submittedName>
        <fullName evidence="1">Uncharacterized protein</fullName>
    </submittedName>
</protein>
<organism evidence="1">
    <name type="scientific">marine sediment metagenome</name>
    <dbReference type="NCBI Taxonomy" id="412755"/>
    <lineage>
        <taxon>unclassified sequences</taxon>
        <taxon>metagenomes</taxon>
        <taxon>ecological metagenomes</taxon>
    </lineage>
</organism>
<accession>A0A0F9ASJ0</accession>
<reference evidence="1" key="1">
    <citation type="journal article" date="2015" name="Nature">
        <title>Complex archaea that bridge the gap between prokaryotes and eukaryotes.</title>
        <authorList>
            <person name="Spang A."/>
            <person name="Saw J.H."/>
            <person name="Jorgensen S.L."/>
            <person name="Zaremba-Niedzwiedzka K."/>
            <person name="Martijn J."/>
            <person name="Lind A.E."/>
            <person name="van Eijk R."/>
            <person name="Schleper C."/>
            <person name="Guy L."/>
            <person name="Ettema T.J."/>
        </authorList>
    </citation>
    <scope>NUCLEOTIDE SEQUENCE</scope>
</reference>
<comment type="caution">
    <text evidence="1">The sequence shown here is derived from an EMBL/GenBank/DDBJ whole genome shotgun (WGS) entry which is preliminary data.</text>
</comment>
<proteinExistence type="predicted"/>
<evidence type="ECO:0000313" key="1">
    <source>
        <dbReference type="EMBL" id="KKK81389.1"/>
    </source>
</evidence>
<name>A0A0F9ASJ0_9ZZZZ</name>
<sequence length="35" mass="3597">ELCNVVFSGSVVISSNDGGAVHRGLVGVGWLAQLR</sequence>
<dbReference type="AlphaFoldDB" id="A0A0F9ASJ0"/>
<feature type="non-terminal residue" evidence="1">
    <location>
        <position position="1"/>
    </location>
</feature>
<gene>
    <name evidence="1" type="ORF">LCGC14_2813970</name>
</gene>
<dbReference type="EMBL" id="LAZR01053149">
    <property type="protein sequence ID" value="KKK81389.1"/>
    <property type="molecule type" value="Genomic_DNA"/>
</dbReference>